<feature type="signal peptide" evidence="4">
    <location>
        <begin position="1"/>
        <end position="18"/>
    </location>
</feature>
<dbReference type="InterPro" id="IPR008969">
    <property type="entry name" value="CarboxyPept-like_regulatory"/>
</dbReference>
<proteinExistence type="predicted"/>
<dbReference type="Proteomes" id="UP001065174">
    <property type="component" value="Chromosome"/>
</dbReference>
<evidence type="ECO:0000256" key="4">
    <source>
        <dbReference type="SAM" id="SignalP"/>
    </source>
</evidence>
<keyword evidence="6" id="KW-1185">Reference proteome</keyword>
<keyword evidence="4" id="KW-0732">Signal</keyword>
<name>A0ABY6CN73_9BACT</name>
<evidence type="ECO:0000256" key="2">
    <source>
        <dbReference type="ARBA" id="ARBA00023136"/>
    </source>
</evidence>
<sequence length="743" mass="83768">MRVLGAAVLLLLNTALWAQKIEGVVHDPINGDALIGATILLDKGLSGTSSDENGKFSFEGIAPGLHSITINYLSYLPYTQQDVWVKTGKTTYLEIAMQRNPNQLDELVVTESKSLSQMSSIEITEEKINRYAATYYDPARLALVSPDVMVTNDQNNQISVRGLSPELNVWRLEGVEIVNPNHLSNAGTFNDQPAATGGGVNILSAQMLDKSQFYIGAMDNSKNNAVAGLFDMNFRDGYAGGRQYTAQASLIGLDFSAEGPFKEGGKASYIANYRYSFTGLLGLMGVDFGGEVIGFQDLSFNINLPLKNNASINVFALGGLSDNDFKAKSYADSEIEKDRSDIHYQGKMGAIGTSYETPLGDDFRLKFTSVYSASKESRDQNYYDNNDNLIDFLDNKESQNIWSNRLNLTWDWNRSLVDIGSNYNIYEYKQEASMLSIPTIINPPNIQKQLITPYLNWDLQLTQSFSLQTGLTYYILSHKSDFEYTLDYRGSLQYNLTNTKFGISVGKYSQLQQPNTTYIHYRELPANPIINQQNLLQSYRYIAQIGHSLHQQNIKLEGFYYYFPEVNLLEIGQFELFEQSYQTLILNQYSSETKGISLSINGATQLFYYQMGGTWFDATIDGQDTPYNIRQSYSGAIGKKWLFDASGSNKELSVNLKGILQGGVHQFSTDEQFNHQLNNYARLDLRVQWTKSKKNSTRALALDIQNLTNQQNEAYQYFDTFTGQVEMNYQLGMLPILTYRVEF</sequence>
<comment type="subcellular location">
    <subcellularLocation>
        <location evidence="1">Cell outer membrane</location>
    </subcellularLocation>
</comment>
<protein>
    <submittedName>
        <fullName evidence="5">TonB-dependent receptor</fullName>
    </submittedName>
</protein>
<dbReference type="Gene3D" id="2.40.170.20">
    <property type="entry name" value="TonB-dependent receptor, beta-barrel domain"/>
    <property type="match status" value="1"/>
</dbReference>
<dbReference type="SUPFAM" id="SSF56935">
    <property type="entry name" value="Porins"/>
    <property type="match status" value="1"/>
</dbReference>
<evidence type="ECO:0000313" key="5">
    <source>
        <dbReference type="EMBL" id="UXP31968.1"/>
    </source>
</evidence>
<feature type="chain" id="PRO_5046093747" evidence="4">
    <location>
        <begin position="19"/>
        <end position="743"/>
    </location>
</feature>
<evidence type="ECO:0000313" key="6">
    <source>
        <dbReference type="Proteomes" id="UP001065174"/>
    </source>
</evidence>
<dbReference type="Pfam" id="PF13620">
    <property type="entry name" value="CarboxypepD_reg"/>
    <property type="match status" value="1"/>
</dbReference>
<evidence type="ECO:0000256" key="1">
    <source>
        <dbReference type="ARBA" id="ARBA00004442"/>
    </source>
</evidence>
<keyword evidence="2" id="KW-0472">Membrane</keyword>
<keyword evidence="3" id="KW-0998">Cell outer membrane</keyword>
<dbReference type="InterPro" id="IPR036942">
    <property type="entry name" value="Beta-barrel_TonB_sf"/>
</dbReference>
<dbReference type="Gene3D" id="2.60.40.1120">
    <property type="entry name" value="Carboxypeptidase-like, regulatory domain"/>
    <property type="match status" value="1"/>
</dbReference>
<dbReference type="RefSeq" id="WP_262309407.1">
    <property type="nucleotide sequence ID" value="NZ_CP106679.1"/>
</dbReference>
<dbReference type="EMBL" id="CP106679">
    <property type="protein sequence ID" value="UXP31968.1"/>
    <property type="molecule type" value="Genomic_DNA"/>
</dbReference>
<evidence type="ECO:0000256" key="3">
    <source>
        <dbReference type="ARBA" id="ARBA00023237"/>
    </source>
</evidence>
<keyword evidence="5" id="KW-0675">Receptor</keyword>
<gene>
    <name evidence="5" type="ORF">N6H18_16610</name>
</gene>
<dbReference type="SUPFAM" id="SSF49464">
    <property type="entry name" value="Carboxypeptidase regulatory domain-like"/>
    <property type="match status" value="1"/>
</dbReference>
<organism evidence="5 6">
    <name type="scientific">Reichenbachiella agarivorans</name>
    <dbReference type="NCBI Taxonomy" id="2979464"/>
    <lineage>
        <taxon>Bacteria</taxon>
        <taxon>Pseudomonadati</taxon>
        <taxon>Bacteroidota</taxon>
        <taxon>Cytophagia</taxon>
        <taxon>Cytophagales</taxon>
        <taxon>Reichenbachiellaceae</taxon>
        <taxon>Reichenbachiella</taxon>
    </lineage>
</organism>
<accession>A0ABY6CN73</accession>
<reference evidence="5" key="1">
    <citation type="submission" date="2022-09" db="EMBL/GenBank/DDBJ databases">
        <title>Comparative genomics and taxonomic characterization of three novel marine species of genus Reichenbachiella exhibiting antioxidant and polysaccharide degradation activities.</title>
        <authorList>
            <person name="Muhammad N."/>
            <person name="Lee Y.-J."/>
            <person name="Ko J."/>
            <person name="Kim S.-G."/>
        </authorList>
    </citation>
    <scope>NUCLEOTIDE SEQUENCE</scope>
    <source>
        <strain evidence="5">BKB1-1</strain>
    </source>
</reference>